<dbReference type="Gene3D" id="1.10.10.1650">
    <property type="match status" value="1"/>
</dbReference>
<reference evidence="3 4" key="1">
    <citation type="submission" date="2009-04" db="EMBL/GenBank/DDBJ databases">
        <authorList>
            <person name="Sebastian Y."/>
            <person name="Madupu R."/>
            <person name="Durkin A.S."/>
            <person name="Torralba M."/>
            <person name="Methe B."/>
            <person name="Sutton G.G."/>
            <person name="Strausberg R.L."/>
            <person name="Nelson K.E."/>
        </authorList>
    </citation>
    <scope>NUCLEOTIDE SEQUENCE [LARGE SCALE GENOMIC DNA]</scope>
    <source>
        <strain evidence="4">ATCC 35406 / BCRC 14492 / JCM 8526 / NCTC 13058 / HG 370</strain>
    </source>
</reference>
<evidence type="ECO:0000259" key="1">
    <source>
        <dbReference type="Pfam" id="PF18347"/>
    </source>
</evidence>
<comment type="caution">
    <text evidence="3">The sequence shown here is derived from an EMBL/GenBank/DDBJ whole genome shotgun (WGS) entry which is preliminary data.</text>
</comment>
<name>C3JBZ4_POREA</name>
<evidence type="ECO:0000259" key="2">
    <source>
        <dbReference type="Pfam" id="PF21186"/>
    </source>
</evidence>
<dbReference type="AlphaFoldDB" id="C3JBZ4"/>
<organism evidence="3 4">
    <name type="scientific">Porphyromonas endodontalis (strain ATCC 35406 / DSM 24491 / JCM 8526 / CCUG 16442 / BCRC 14492 / NCTC 13058 / HG 370)</name>
    <name type="common">Bacteroides endodontalis</name>
    <dbReference type="NCBI Taxonomy" id="553175"/>
    <lineage>
        <taxon>Bacteria</taxon>
        <taxon>Pseudomonadati</taxon>
        <taxon>Bacteroidota</taxon>
        <taxon>Bacteroidia</taxon>
        <taxon>Bacteroidales</taxon>
        <taxon>Porphyromonadaceae</taxon>
        <taxon>Porphyromonas</taxon>
    </lineage>
</organism>
<protein>
    <submittedName>
        <fullName evidence="3">Uncharacterized protein</fullName>
    </submittedName>
</protein>
<dbReference type="InterPro" id="IPR049282">
    <property type="entry name" value="BVU_3817_N_sf"/>
</dbReference>
<gene>
    <name evidence="3" type="ORF">POREN0001_1882</name>
</gene>
<feature type="domain" description="DUF6852" evidence="2">
    <location>
        <begin position="50"/>
        <end position="120"/>
    </location>
</feature>
<dbReference type="InterPro" id="IPR049281">
    <property type="entry name" value="BVU_3817-like_C_sf"/>
</dbReference>
<feature type="domain" description="DUF5606" evidence="1">
    <location>
        <begin position="2"/>
        <end position="47"/>
    </location>
</feature>
<accession>C3JBZ4</accession>
<dbReference type="InterPro" id="IPR041218">
    <property type="entry name" value="DUF5606"/>
</dbReference>
<dbReference type="Pfam" id="PF21186">
    <property type="entry name" value="DUF6852"/>
    <property type="match status" value="1"/>
</dbReference>
<dbReference type="Proteomes" id="UP000004295">
    <property type="component" value="Unassembled WGS sequence"/>
</dbReference>
<proteinExistence type="predicted"/>
<dbReference type="STRING" id="553175.POREN0001_1882"/>
<dbReference type="InterPro" id="IPR049280">
    <property type="entry name" value="DUF6852"/>
</dbReference>
<dbReference type="Gene3D" id="2.30.30.730">
    <property type="match status" value="1"/>
</dbReference>
<sequence>MLREILSVSGRPGLFKLLSQGKNSLIVESLTDKRRTPVHATDRVVSLAEIAIYTTEGEKPLGEVLDLVYTAAEGKEVDLKTIGATKESTFAYMESVLPTYDKDRVYPTDVKKMLSWYNILVRGGFTRFTEEETPAEGREEEVK</sequence>
<evidence type="ECO:0000313" key="3">
    <source>
        <dbReference type="EMBL" id="EEN82520.1"/>
    </source>
</evidence>
<dbReference type="Pfam" id="PF18347">
    <property type="entry name" value="DUF5606"/>
    <property type="match status" value="1"/>
</dbReference>
<dbReference type="RefSeq" id="WP_004334368.1">
    <property type="nucleotide sequence ID" value="NZ_ACNN01000026.1"/>
</dbReference>
<dbReference type="EMBL" id="ACNN01000026">
    <property type="protein sequence ID" value="EEN82520.1"/>
    <property type="molecule type" value="Genomic_DNA"/>
</dbReference>
<dbReference type="eggNOG" id="ENOG502ZPSM">
    <property type="taxonomic scope" value="Bacteria"/>
</dbReference>
<keyword evidence="4" id="KW-1185">Reference proteome</keyword>
<dbReference type="GeneID" id="93365937"/>
<evidence type="ECO:0000313" key="4">
    <source>
        <dbReference type="Proteomes" id="UP000004295"/>
    </source>
</evidence>